<evidence type="ECO:0000259" key="6">
    <source>
        <dbReference type="PROSITE" id="PS51352"/>
    </source>
</evidence>
<dbReference type="Pfam" id="PF10417">
    <property type="entry name" value="1-cysPrx_C"/>
    <property type="match status" value="1"/>
</dbReference>
<dbReference type="GO" id="GO:0008379">
    <property type="term" value="F:thioredoxin peroxidase activity"/>
    <property type="evidence" value="ECO:0007669"/>
    <property type="project" value="TreeGrafter"/>
</dbReference>
<feature type="domain" description="Thioredoxin" evidence="6">
    <location>
        <begin position="16"/>
        <end position="171"/>
    </location>
</feature>
<dbReference type="RefSeq" id="WP_108917251.1">
    <property type="nucleotide sequence ID" value="NZ_BGJY01000020.1"/>
</dbReference>
<sequence>MEKEPIPAPTTAARALRVGDLAPVFQARSTGGDIRLDQFRGRWLIFFSHPADFTPVCTSEFVALARAAPRFEEVGCALLGLSVDSLYSHLAWVRAIRDLFGVAVPFPIVEDPTMTIGRAYGMLDETARDSSAMRATYYIDPEGIVRALTWYPLTVGRSVEEMLRLVTALKKAASGEVMTPEGWTPGGDLLLPPTSAAQEALAPGATDSWFYRTCKDSGK</sequence>
<dbReference type="GO" id="GO:0006979">
    <property type="term" value="P:response to oxidative stress"/>
    <property type="evidence" value="ECO:0007669"/>
    <property type="project" value="TreeGrafter"/>
</dbReference>
<dbReference type="SUPFAM" id="SSF52833">
    <property type="entry name" value="Thioredoxin-like"/>
    <property type="match status" value="1"/>
</dbReference>
<dbReference type="PIRSF" id="PIRSF000239">
    <property type="entry name" value="AHPC"/>
    <property type="match status" value="1"/>
</dbReference>
<evidence type="ECO:0000313" key="7">
    <source>
        <dbReference type="EMBL" id="PWB93883.1"/>
    </source>
</evidence>
<dbReference type="PANTHER" id="PTHR10681">
    <property type="entry name" value="THIOREDOXIN PEROXIDASE"/>
    <property type="match status" value="1"/>
</dbReference>
<dbReference type="OrthoDB" id="9812811at2"/>
<dbReference type="Proteomes" id="UP000245137">
    <property type="component" value="Unassembled WGS sequence"/>
</dbReference>
<dbReference type="Pfam" id="PF00578">
    <property type="entry name" value="AhpC-TSA"/>
    <property type="match status" value="1"/>
</dbReference>
<dbReference type="InterPro" id="IPR019479">
    <property type="entry name" value="Peroxiredoxin_C"/>
</dbReference>
<dbReference type="PANTHER" id="PTHR10681:SF128">
    <property type="entry name" value="THIOREDOXIN-DEPENDENT PEROXIDE REDUCTASE, MITOCHONDRIAL"/>
    <property type="match status" value="1"/>
</dbReference>
<dbReference type="EMBL" id="PUIV01000014">
    <property type="protein sequence ID" value="PWB93883.1"/>
    <property type="molecule type" value="Genomic_DNA"/>
</dbReference>
<evidence type="ECO:0000256" key="2">
    <source>
        <dbReference type="ARBA" id="ARBA00023002"/>
    </source>
</evidence>
<dbReference type="Gene3D" id="3.40.30.10">
    <property type="entry name" value="Glutaredoxin"/>
    <property type="match status" value="1"/>
</dbReference>
<evidence type="ECO:0000256" key="5">
    <source>
        <dbReference type="PIRSR" id="PIRSR000239-1"/>
    </source>
</evidence>
<evidence type="ECO:0000256" key="1">
    <source>
        <dbReference type="ARBA" id="ARBA00009796"/>
    </source>
</evidence>
<dbReference type="AlphaFoldDB" id="A0A2U1SQL6"/>
<comment type="caution">
    <text evidence="7">The sequence shown here is derived from an EMBL/GenBank/DDBJ whole genome shotgun (WGS) entry which is preliminary data.</text>
</comment>
<evidence type="ECO:0000256" key="4">
    <source>
        <dbReference type="ARBA" id="ARBA00037420"/>
    </source>
</evidence>
<comment type="similarity">
    <text evidence="1">Belongs to the peroxiredoxin family. AhpC/Prx1 subfamily.</text>
</comment>
<dbReference type="InterPro" id="IPR036249">
    <property type="entry name" value="Thioredoxin-like_sf"/>
</dbReference>
<evidence type="ECO:0000256" key="3">
    <source>
        <dbReference type="ARBA" id="ARBA00032824"/>
    </source>
</evidence>
<dbReference type="PROSITE" id="PS51352">
    <property type="entry name" value="THIOREDOXIN_2"/>
    <property type="match status" value="1"/>
</dbReference>
<organism evidence="7 8">
    <name type="scientific">Methylosinus sporium</name>
    <dbReference type="NCBI Taxonomy" id="428"/>
    <lineage>
        <taxon>Bacteria</taxon>
        <taxon>Pseudomonadati</taxon>
        <taxon>Pseudomonadota</taxon>
        <taxon>Alphaproteobacteria</taxon>
        <taxon>Hyphomicrobiales</taxon>
        <taxon>Methylocystaceae</taxon>
        <taxon>Methylosinus</taxon>
    </lineage>
</organism>
<dbReference type="GO" id="GO:0005829">
    <property type="term" value="C:cytosol"/>
    <property type="evidence" value="ECO:0007669"/>
    <property type="project" value="TreeGrafter"/>
</dbReference>
<dbReference type="InterPro" id="IPR024706">
    <property type="entry name" value="Peroxiredoxin_AhpC-typ"/>
</dbReference>
<comment type="function">
    <text evidence="4">Thiol-specific peroxidase that catalyzes the reduction of hydrogen peroxide and organic hydroperoxides to water and alcohols, respectively. Plays a role in cell protection against oxidative stress by detoxifying peroxides.</text>
</comment>
<protein>
    <recommendedName>
        <fullName evidence="3">Thioredoxin peroxidase</fullName>
    </recommendedName>
</protein>
<dbReference type="InterPro" id="IPR013766">
    <property type="entry name" value="Thioredoxin_domain"/>
</dbReference>
<dbReference type="GO" id="GO:0042744">
    <property type="term" value="P:hydrogen peroxide catabolic process"/>
    <property type="evidence" value="ECO:0007669"/>
    <property type="project" value="TreeGrafter"/>
</dbReference>
<accession>A0A2U1SQL6</accession>
<dbReference type="InterPro" id="IPR000866">
    <property type="entry name" value="AhpC/TSA"/>
</dbReference>
<evidence type="ECO:0000313" key="8">
    <source>
        <dbReference type="Proteomes" id="UP000245137"/>
    </source>
</evidence>
<gene>
    <name evidence="7" type="ORF">C5689_10605</name>
</gene>
<proteinExistence type="inferred from homology"/>
<keyword evidence="2" id="KW-0560">Oxidoreductase</keyword>
<dbReference type="InterPro" id="IPR050217">
    <property type="entry name" value="Peroxiredoxin"/>
</dbReference>
<reference evidence="7 8" key="1">
    <citation type="journal article" date="2018" name="Appl. Microbiol. Biotechnol.">
        <title>Co-cultivation of the strictly anaerobic methanogen Methanosarcina barkeri with aerobic methanotrophs in an oxygen-limited membrane bioreactor.</title>
        <authorList>
            <person name="In 't Zandt M.H."/>
            <person name="van den Bosch T.J.M."/>
            <person name="Rijkers R."/>
            <person name="van Kessel M.A.H.J."/>
            <person name="Jetten M.S.M."/>
            <person name="Welte C.U."/>
        </authorList>
    </citation>
    <scope>NUCLEOTIDE SEQUENCE [LARGE SCALE GENOMIC DNA]</scope>
    <source>
        <strain evidence="7 8">DSM 17706</strain>
    </source>
</reference>
<dbReference type="GO" id="GO:0033554">
    <property type="term" value="P:cellular response to stress"/>
    <property type="evidence" value="ECO:0007669"/>
    <property type="project" value="TreeGrafter"/>
</dbReference>
<name>A0A2U1SQL6_METSR</name>
<dbReference type="NCBIfam" id="NF009668">
    <property type="entry name" value="PRK13189.1"/>
    <property type="match status" value="1"/>
</dbReference>
<dbReference type="GO" id="GO:0045454">
    <property type="term" value="P:cell redox homeostasis"/>
    <property type="evidence" value="ECO:0007669"/>
    <property type="project" value="TreeGrafter"/>
</dbReference>
<keyword evidence="8" id="KW-1185">Reference proteome</keyword>
<feature type="active site" description="Cysteine sulfenic acid (-SOH) intermediate; for peroxidase activity" evidence="5">
    <location>
        <position position="57"/>
    </location>
</feature>